<evidence type="ECO:0008006" key="5">
    <source>
        <dbReference type="Google" id="ProtNLM"/>
    </source>
</evidence>
<accession>A0A2X1CCP5</accession>
<evidence type="ECO:0000256" key="2">
    <source>
        <dbReference type="SAM" id="SignalP"/>
    </source>
</evidence>
<name>A0A2X1CCP5_BREDI</name>
<evidence type="ECO:0000256" key="1">
    <source>
        <dbReference type="SAM" id="MobiDB-lite"/>
    </source>
</evidence>
<evidence type="ECO:0000313" key="3">
    <source>
        <dbReference type="EMBL" id="SPU46305.1"/>
    </source>
</evidence>
<reference evidence="3 4" key="1">
    <citation type="submission" date="2018-06" db="EMBL/GenBank/DDBJ databases">
        <authorList>
            <consortium name="Pathogen Informatics"/>
            <person name="Doyle S."/>
        </authorList>
    </citation>
    <scope>NUCLEOTIDE SEQUENCE [LARGE SCALE GENOMIC DNA]</scope>
    <source>
        <strain evidence="3 4">NCTC11165</strain>
    </source>
</reference>
<feature type="region of interest" description="Disordered" evidence="1">
    <location>
        <begin position="23"/>
        <end position="191"/>
    </location>
</feature>
<protein>
    <recommendedName>
        <fullName evidence="5">Copper resistance protein B</fullName>
    </recommendedName>
</protein>
<feature type="signal peptide" evidence="2">
    <location>
        <begin position="1"/>
        <end position="20"/>
    </location>
</feature>
<proteinExistence type="predicted"/>
<feature type="chain" id="PRO_5015911136" description="Copper resistance protein B" evidence="2">
    <location>
        <begin position="21"/>
        <end position="243"/>
    </location>
</feature>
<dbReference type="Proteomes" id="UP000250358">
    <property type="component" value="Unassembled WGS sequence"/>
</dbReference>
<sequence>MIRFSVAVVPLILAATPALAQTHAGHGATSPAPRQAPPTTQGCVAPGSTTATTGNAGMSQSPASACPPGTVPARAAGAAHDMSTMGQAQPAPATAGHDMSTMPMGAAPAGQADPHAGHDMSTMGQAQPAPATAGHDMSTMPMGAAPAGQADPHAGHDMSTMGQAQPAPATAGHDMSTMPMGAPPSGQGTLTRGTTCPAWPAWPCRRTFRQARTIRDARPRRRRRPARCMVLPMWRTRSSASRT</sequence>
<dbReference type="AlphaFoldDB" id="A0A2X1CCP5"/>
<evidence type="ECO:0000313" key="4">
    <source>
        <dbReference type="Proteomes" id="UP000250358"/>
    </source>
</evidence>
<organism evidence="3 4">
    <name type="scientific">Brevundimonas diminuta</name>
    <name type="common">Pseudomonas diminuta</name>
    <dbReference type="NCBI Taxonomy" id="293"/>
    <lineage>
        <taxon>Bacteria</taxon>
        <taxon>Pseudomonadati</taxon>
        <taxon>Pseudomonadota</taxon>
        <taxon>Alphaproteobacteria</taxon>
        <taxon>Caulobacterales</taxon>
        <taxon>Caulobacteraceae</taxon>
        <taxon>Brevundimonas</taxon>
    </lineage>
</organism>
<gene>
    <name evidence="3" type="ORF">NCTC11165_02636</name>
</gene>
<keyword evidence="2" id="KW-0732">Signal</keyword>
<dbReference type="EMBL" id="UAQM01000036">
    <property type="protein sequence ID" value="SPU46305.1"/>
    <property type="molecule type" value="Genomic_DNA"/>
</dbReference>
<feature type="compositionally biased region" description="Polar residues" evidence="1">
    <location>
        <begin position="37"/>
        <end position="63"/>
    </location>
</feature>